<dbReference type="KEGG" id="jli:EXU32_15420"/>
<dbReference type="InterPro" id="IPR006311">
    <property type="entry name" value="TAT_signal"/>
</dbReference>
<dbReference type="Pfam" id="PF03928">
    <property type="entry name" value="HbpS-like"/>
    <property type="match status" value="1"/>
</dbReference>
<name>A0A4P6MZ22_9MICO</name>
<dbReference type="STRING" id="1216970.GCA_001570985_00657"/>
<dbReference type="PANTHER" id="PTHR34309">
    <property type="entry name" value="SLR1406 PROTEIN"/>
    <property type="match status" value="1"/>
</dbReference>
<protein>
    <submittedName>
        <fullName evidence="1">Heme-binding protein</fullName>
    </submittedName>
</protein>
<evidence type="ECO:0000313" key="1">
    <source>
        <dbReference type="EMBL" id="QBF47517.1"/>
    </source>
</evidence>
<evidence type="ECO:0000313" key="2">
    <source>
        <dbReference type="Proteomes" id="UP000290408"/>
    </source>
</evidence>
<dbReference type="Gene3D" id="3.30.450.150">
    <property type="entry name" value="Haem-degrading domain"/>
    <property type="match status" value="1"/>
</dbReference>
<dbReference type="PANTHER" id="PTHR34309:SF1">
    <property type="entry name" value="PROTEIN GLCG"/>
    <property type="match status" value="1"/>
</dbReference>
<dbReference type="InterPro" id="IPR052517">
    <property type="entry name" value="GlcG_carb_metab_protein"/>
</dbReference>
<accession>A0A4P6MZ22</accession>
<dbReference type="AlphaFoldDB" id="A0A4P6MZ22"/>
<organism evidence="1 2">
    <name type="scientific">Janibacter limosus</name>
    <dbReference type="NCBI Taxonomy" id="53458"/>
    <lineage>
        <taxon>Bacteria</taxon>
        <taxon>Bacillati</taxon>
        <taxon>Actinomycetota</taxon>
        <taxon>Actinomycetes</taxon>
        <taxon>Micrococcales</taxon>
        <taxon>Intrasporangiaceae</taxon>
        <taxon>Janibacter</taxon>
    </lineage>
</organism>
<dbReference type="EMBL" id="CP036164">
    <property type="protein sequence ID" value="QBF47517.1"/>
    <property type="molecule type" value="Genomic_DNA"/>
</dbReference>
<dbReference type="InterPro" id="IPR038084">
    <property type="entry name" value="PduO/GlcC-like_sf"/>
</dbReference>
<dbReference type="Proteomes" id="UP000290408">
    <property type="component" value="Chromosome"/>
</dbReference>
<sequence>MSHTRRSAVLTLEGAGAALAAALAHATEHGLRMNIAVVDTGGALLTFARMDGAFAHSGPIAIDKACTSVGFGGAPTAGLYEALAAEDAVIRGIGNRPGVAAFGGGVPITVDGELVGAIGASGGSAEEDEQVAAAGAAAVVTGPLPDNV</sequence>
<dbReference type="InterPro" id="IPR005624">
    <property type="entry name" value="PduO/GlcC-like"/>
</dbReference>
<dbReference type="SUPFAM" id="SSF143744">
    <property type="entry name" value="GlcG-like"/>
    <property type="match status" value="1"/>
</dbReference>
<dbReference type="PROSITE" id="PS51318">
    <property type="entry name" value="TAT"/>
    <property type="match status" value="1"/>
</dbReference>
<proteinExistence type="predicted"/>
<keyword evidence="2" id="KW-1185">Reference proteome</keyword>
<dbReference type="RefSeq" id="WP_130630704.1">
    <property type="nucleotide sequence ID" value="NZ_CP036164.1"/>
</dbReference>
<gene>
    <name evidence="1" type="ORF">EXU32_15420</name>
</gene>
<reference evidence="1 2" key="1">
    <citation type="submission" date="2019-02" db="EMBL/GenBank/DDBJ databases">
        <title>Genomic data mining of an Antarctic deep-sea actinobacterium, Janibacterlimosus P3-3-X1.</title>
        <authorList>
            <person name="Liao L."/>
            <person name="Chen B."/>
        </authorList>
    </citation>
    <scope>NUCLEOTIDE SEQUENCE [LARGE SCALE GENOMIC DNA]</scope>
    <source>
        <strain evidence="1 2">P3-3-X1</strain>
    </source>
</reference>
<dbReference type="OrthoDB" id="9778896at2"/>